<comment type="caution">
    <text evidence="2">The sequence shown here is derived from an EMBL/GenBank/DDBJ whole genome shotgun (WGS) entry which is preliminary data.</text>
</comment>
<feature type="region of interest" description="Disordered" evidence="1">
    <location>
        <begin position="140"/>
        <end position="159"/>
    </location>
</feature>
<dbReference type="EMBL" id="PDUG01000002">
    <property type="protein sequence ID" value="PIC49166.1"/>
    <property type="molecule type" value="Genomic_DNA"/>
</dbReference>
<accession>A0A2G5VC79</accession>
<evidence type="ECO:0000313" key="2">
    <source>
        <dbReference type="EMBL" id="PIC49166.1"/>
    </source>
</evidence>
<evidence type="ECO:0000256" key="1">
    <source>
        <dbReference type="SAM" id="MobiDB-lite"/>
    </source>
</evidence>
<dbReference type="Proteomes" id="UP000230233">
    <property type="component" value="Chromosome II"/>
</dbReference>
<sequence>MELLLLPEPHQCQMIKDFLNSFSGLARGVSNGSPSSAALSSCTATGLSNDPSPSFCLQLLLLEDLHQLRDLLEPGSTKRQHQTTTLQHQTFRSPRLLMEDLHQLQILPEPRLLLLQGAQRIQTVAARLLEVRLQCQLNTSTQFGPPKNSSKKQNYHSNR</sequence>
<keyword evidence="3" id="KW-1185">Reference proteome</keyword>
<feature type="compositionally biased region" description="Basic residues" evidence="1">
    <location>
        <begin position="149"/>
        <end position="159"/>
    </location>
</feature>
<dbReference type="AlphaFoldDB" id="A0A2G5VC79"/>
<organism evidence="2 3">
    <name type="scientific">Caenorhabditis nigoni</name>
    <dbReference type="NCBI Taxonomy" id="1611254"/>
    <lineage>
        <taxon>Eukaryota</taxon>
        <taxon>Metazoa</taxon>
        <taxon>Ecdysozoa</taxon>
        <taxon>Nematoda</taxon>
        <taxon>Chromadorea</taxon>
        <taxon>Rhabditida</taxon>
        <taxon>Rhabditina</taxon>
        <taxon>Rhabditomorpha</taxon>
        <taxon>Rhabditoidea</taxon>
        <taxon>Rhabditidae</taxon>
        <taxon>Peloderinae</taxon>
        <taxon>Caenorhabditis</taxon>
    </lineage>
</organism>
<proteinExistence type="predicted"/>
<name>A0A2G5VC79_9PELO</name>
<gene>
    <name evidence="2" type="primary">Cnig_chr_II.g7858</name>
    <name evidence="2" type="ORF">B9Z55_007858</name>
</gene>
<reference evidence="3" key="1">
    <citation type="submission" date="2017-10" db="EMBL/GenBank/DDBJ databases">
        <title>Rapid genome shrinkage in a self-fertile nematode reveals novel sperm competition proteins.</title>
        <authorList>
            <person name="Yin D."/>
            <person name="Schwarz E.M."/>
            <person name="Thomas C.G."/>
            <person name="Felde R.L."/>
            <person name="Korf I.F."/>
            <person name="Cutter A.D."/>
            <person name="Schartner C.M."/>
            <person name="Ralston E.J."/>
            <person name="Meyer B.J."/>
            <person name="Haag E.S."/>
        </authorList>
    </citation>
    <scope>NUCLEOTIDE SEQUENCE [LARGE SCALE GENOMIC DNA]</scope>
    <source>
        <strain evidence="3">JU1422</strain>
    </source>
</reference>
<evidence type="ECO:0000313" key="3">
    <source>
        <dbReference type="Proteomes" id="UP000230233"/>
    </source>
</evidence>
<protein>
    <submittedName>
        <fullName evidence="2">Uncharacterized protein</fullName>
    </submittedName>
</protein>